<dbReference type="GO" id="GO:0140664">
    <property type="term" value="F:ATP-dependent DNA damage sensor activity"/>
    <property type="evidence" value="ECO:0007669"/>
    <property type="project" value="InterPro"/>
</dbReference>
<dbReference type="InterPro" id="IPR027417">
    <property type="entry name" value="P-loop_NTPase"/>
</dbReference>
<feature type="coiled-coil region" evidence="4">
    <location>
        <begin position="150"/>
        <end position="177"/>
    </location>
</feature>
<dbReference type="OrthoDB" id="9777812at2"/>
<dbReference type="GO" id="GO:0005524">
    <property type="term" value="F:ATP binding"/>
    <property type="evidence" value="ECO:0007669"/>
    <property type="project" value="UniProtKB-KW"/>
</dbReference>
<comment type="caution">
    <text evidence="7">The sequence shown here is derived from an EMBL/GenBank/DDBJ whole genome shotgun (WGS) entry which is preliminary data.</text>
</comment>
<dbReference type="GO" id="GO:0030983">
    <property type="term" value="F:mismatched DNA binding"/>
    <property type="evidence" value="ECO:0007669"/>
    <property type="project" value="InterPro"/>
</dbReference>
<keyword evidence="4" id="KW-0175">Coiled coil</keyword>
<dbReference type="InterPro" id="IPR036187">
    <property type="entry name" value="DNA_mismatch_repair_MutS_sf"/>
</dbReference>
<evidence type="ECO:0000256" key="2">
    <source>
        <dbReference type="ARBA" id="ARBA00022840"/>
    </source>
</evidence>
<protein>
    <submittedName>
        <fullName evidence="7">MutS-like protein</fullName>
    </submittedName>
</protein>
<dbReference type="PANTHER" id="PTHR11361">
    <property type="entry name" value="DNA MISMATCH REPAIR PROTEIN MUTS FAMILY MEMBER"/>
    <property type="match status" value="1"/>
</dbReference>
<keyword evidence="8" id="KW-1185">Reference proteome</keyword>
<dbReference type="RefSeq" id="WP_132243296.1">
    <property type="nucleotide sequence ID" value="NZ_SLWV01000004.1"/>
</dbReference>
<proteinExistence type="predicted"/>
<dbReference type="GO" id="GO:0006298">
    <property type="term" value="P:mismatch repair"/>
    <property type="evidence" value="ECO:0007669"/>
    <property type="project" value="InterPro"/>
</dbReference>
<dbReference type="SMART" id="SM00534">
    <property type="entry name" value="MUTSac"/>
    <property type="match status" value="1"/>
</dbReference>
<dbReference type="InterPro" id="IPR000432">
    <property type="entry name" value="DNA_mismatch_repair_MutS_C"/>
</dbReference>
<feature type="domain" description="DNA mismatch repair protein MutS core" evidence="5">
    <location>
        <begin position="11"/>
        <end position="318"/>
    </location>
</feature>
<feature type="domain" description="DNA mismatch repair proteins mutS family" evidence="6">
    <location>
        <begin position="337"/>
        <end position="528"/>
    </location>
</feature>
<evidence type="ECO:0000259" key="6">
    <source>
        <dbReference type="SMART" id="SM00534"/>
    </source>
</evidence>
<evidence type="ECO:0000313" key="8">
    <source>
        <dbReference type="Proteomes" id="UP000294919"/>
    </source>
</evidence>
<dbReference type="SUPFAM" id="SSF48334">
    <property type="entry name" value="DNA repair protein MutS, domain III"/>
    <property type="match status" value="1"/>
</dbReference>
<dbReference type="SMART" id="SM00533">
    <property type="entry name" value="MUTSd"/>
    <property type="match status" value="1"/>
</dbReference>
<evidence type="ECO:0000313" key="7">
    <source>
        <dbReference type="EMBL" id="TCO78750.1"/>
    </source>
</evidence>
<dbReference type="Proteomes" id="UP000294919">
    <property type="component" value="Unassembled WGS sequence"/>
</dbReference>
<evidence type="ECO:0000256" key="4">
    <source>
        <dbReference type="SAM" id="Coils"/>
    </source>
</evidence>
<dbReference type="Gene3D" id="3.40.50.300">
    <property type="entry name" value="P-loop containing nucleotide triphosphate hydrolases"/>
    <property type="match status" value="1"/>
</dbReference>
<dbReference type="AlphaFoldDB" id="A0A4V2SCB9"/>
<dbReference type="InterPro" id="IPR045076">
    <property type="entry name" value="MutS"/>
</dbReference>
<name>A0A4V2SCB9_9FIRM</name>
<accession>A0A4V2SCB9</accession>
<evidence type="ECO:0000256" key="1">
    <source>
        <dbReference type="ARBA" id="ARBA00022741"/>
    </source>
</evidence>
<dbReference type="InterPro" id="IPR007696">
    <property type="entry name" value="DNA_mismatch_repair_MutS_core"/>
</dbReference>
<sequence>MFLSDRVFKNLELDYIFSRITVYTPFGEQCKKEMKPFLQENKEALLEEYERIEKVAMLIKKHRYTLVEMRNIFKHIKDLRGSFKRIEENEVLSTVELFEIKSFLFLLSKLDEIVTKLKWNVPKDLKIMPMPRLTDLLDPEKNGVNTFYIYDAYSEKLQKLRKQMKDIESHIKRSQKNLREDLEKALNVKIRPNGEISANKSDVHKIKELEKCPGLMYSSETYMNITFKVKLDESMDEKFKQLNELKLQEEEEEFTVRKALTEWIKKQIVGIYDNVRAIGKLDLLVAKGYLAVGIEGVKPKVLDEENLTIVDGRHVKVSDTLRKQGKIFTPISVNLRKGVTCITGANMGGKTISLKLIGVLSAMAQFGLFVPAKEMTFSLKDYIFFSLGDLQSTDMGLSTFGAEILEIKKIIERSSELGLILIDELARGTNPAEGYAISKALIHFLKNKKNITVITSHFDGLTDDEGVYHLQVKGLDGIDYENLKKEIESVCQIGIEIVHKYMDYRLIEVKNRNKVPRDAINIARLMGLQEELLKEAESYL</sequence>
<evidence type="ECO:0000256" key="3">
    <source>
        <dbReference type="ARBA" id="ARBA00023125"/>
    </source>
</evidence>
<dbReference type="SUPFAM" id="SSF52540">
    <property type="entry name" value="P-loop containing nucleoside triphosphate hydrolases"/>
    <property type="match status" value="1"/>
</dbReference>
<dbReference type="EMBL" id="SLWV01000004">
    <property type="protein sequence ID" value="TCO78750.1"/>
    <property type="molecule type" value="Genomic_DNA"/>
</dbReference>
<reference evidence="7 8" key="1">
    <citation type="submission" date="2019-03" db="EMBL/GenBank/DDBJ databases">
        <title>Genomic Encyclopedia of Type Strains, Phase IV (KMG-IV): sequencing the most valuable type-strain genomes for metagenomic binning, comparative biology and taxonomic classification.</title>
        <authorList>
            <person name="Goeker M."/>
        </authorList>
    </citation>
    <scope>NUCLEOTIDE SEQUENCE [LARGE SCALE GENOMIC DNA]</scope>
    <source>
        <strain evidence="7 8">DSM 102940</strain>
    </source>
</reference>
<dbReference type="Pfam" id="PF00488">
    <property type="entry name" value="MutS_V"/>
    <property type="match status" value="1"/>
</dbReference>
<keyword evidence="3" id="KW-0238">DNA-binding</keyword>
<gene>
    <name evidence="7" type="ORF">EV214_104137</name>
</gene>
<evidence type="ECO:0000259" key="5">
    <source>
        <dbReference type="SMART" id="SM00533"/>
    </source>
</evidence>
<keyword evidence="2" id="KW-0067">ATP-binding</keyword>
<dbReference type="PANTHER" id="PTHR11361:SF14">
    <property type="entry name" value="DNA MISMATCH REPAIR PROTEIN MUTS, TYPE 2"/>
    <property type="match status" value="1"/>
</dbReference>
<keyword evidence="1" id="KW-0547">Nucleotide-binding</keyword>
<organism evidence="7 8">
    <name type="scientific">Marinisporobacter balticus</name>
    <dbReference type="NCBI Taxonomy" id="2018667"/>
    <lineage>
        <taxon>Bacteria</taxon>
        <taxon>Bacillati</taxon>
        <taxon>Bacillota</taxon>
        <taxon>Clostridia</taxon>
        <taxon>Peptostreptococcales</taxon>
        <taxon>Thermotaleaceae</taxon>
        <taxon>Marinisporobacter</taxon>
    </lineage>
</organism>